<reference evidence="2 3" key="1">
    <citation type="submission" date="2019-03" db="EMBL/GenBank/DDBJ databases">
        <title>Genomic Encyclopedia of Type Strains, Phase III (KMG-III): the genomes of soil and plant-associated and newly described type strains.</title>
        <authorList>
            <person name="Whitman W."/>
        </authorList>
    </citation>
    <scope>NUCLEOTIDE SEQUENCE [LARGE SCALE GENOMIC DNA]</scope>
    <source>
        <strain evidence="2 3">VKM Ac-2527</strain>
    </source>
</reference>
<keyword evidence="1" id="KW-0732">Signal</keyword>
<sequence length="451" mass="47999">MRGLVSTFVAAVLLTTSMAGTASAEPVPDEWCLGTPSVSETHSSFEGTLSDTPLQVPIRVRLITGPLFEICTGMTAIVQKADGSHRTVVPLDRNADSSSGPPVWAKYGYLSAPVADGAGSWVVTKVTWGAKFLDVSVPFRVVRTSTLTVEQPARTSGTARTTITGVARQYTSTGAQAPSANRKVDIMHQAGFRLTTATTDSTGRYRATVAFTQNTSLRATMAATAAAGPAYTDFVTAHKLLAMSYLTAATTANVNTLWKVSGTVFPGKLWTALELWNGKTWSAAGSAGYTAANGSYARYWKPNRAGTFRLRVVVSGPRLDNSPWSREVTVTVKQLPQQPTYLTGTIAPTAGPPVKYLTKMSSFGFLKIRRADGSLGPVANARVDVLAKRPADAGWHVVGGSYTTSSGYFYNNWQVGFAAGETFTAVLRYTTTLPRTASTTSTTFGPFTVQP</sequence>
<dbReference type="Proteomes" id="UP000295388">
    <property type="component" value="Unassembled WGS sequence"/>
</dbReference>
<evidence type="ECO:0000313" key="2">
    <source>
        <dbReference type="EMBL" id="TDO33754.1"/>
    </source>
</evidence>
<feature type="chain" id="PRO_5020486903" evidence="1">
    <location>
        <begin position="25"/>
        <end position="451"/>
    </location>
</feature>
<dbReference type="OrthoDB" id="3809205at2"/>
<comment type="caution">
    <text evidence="2">The sequence shown here is derived from an EMBL/GenBank/DDBJ whole genome shotgun (WGS) entry which is preliminary data.</text>
</comment>
<evidence type="ECO:0000313" key="3">
    <source>
        <dbReference type="Proteomes" id="UP000295388"/>
    </source>
</evidence>
<dbReference type="InterPro" id="IPR017868">
    <property type="entry name" value="Filamin/ABP280_repeat-like"/>
</dbReference>
<dbReference type="RefSeq" id="WP_133805196.1">
    <property type="nucleotide sequence ID" value="NZ_SNWQ01000031.1"/>
</dbReference>
<keyword evidence="3" id="KW-1185">Reference proteome</keyword>
<dbReference type="AlphaFoldDB" id="A0A4R6JD70"/>
<gene>
    <name evidence="2" type="ORF">EV643_13121</name>
</gene>
<name>A0A4R6JD70_9ACTN</name>
<feature type="signal peptide" evidence="1">
    <location>
        <begin position="1"/>
        <end position="24"/>
    </location>
</feature>
<evidence type="ECO:0000256" key="1">
    <source>
        <dbReference type="SAM" id="SignalP"/>
    </source>
</evidence>
<accession>A0A4R6JD70</accession>
<dbReference type="EMBL" id="SNWQ01000031">
    <property type="protein sequence ID" value="TDO33754.1"/>
    <property type="molecule type" value="Genomic_DNA"/>
</dbReference>
<organism evidence="2 3">
    <name type="scientific">Kribbella caucasensis</name>
    <dbReference type="NCBI Taxonomy" id="2512215"/>
    <lineage>
        <taxon>Bacteria</taxon>
        <taxon>Bacillati</taxon>
        <taxon>Actinomycetota</taxon>
        <taxon>Actinomycetes</taxon>
        <taxon>Propionibacteriales</taxon>
        <taxon>Kribbellaceae</taxon>
        <taxon>Kribbella</taxon>
    </lineage>
</organism>
<proteinExistence type="predicted"/>
<protein>
    <submittedName>
        <fullName evidence="2">Uncharacterized protein</fullName>
    </submittedName>
</protein>
<dbReference type="PROSITE" id="PS50194">
    <property type="entry name" value="FILAMIN_REPEAT"/>
    <property type="match status" value="1"/>
</dbReference>